<feature type="domain" description="PiggyBac transposable element-derived protein" evidence="1">
    <location>
        <begin position="2"/>
        <end position="278"/>
    </location>
</feature>
<sequence>MRFLHFADNTSLTLSDQLTKLRPLMTLPKAKFQHHFQPVRQLSYEESMIEYYGRHGCKQFIRGQPIRFGYKVWCLNAKNAYFANFQVYQGKQKDRGTNTQYEKEFRKAAAPLLEMVYKLPVEIRDLPYHFYFNNLFTSLHLLRHLKEKNYGATTTVTKNRVPKKFPIARPDITKCKTRGYEKHALSNYGILIVRWMDNSVVAIASTVHGIEAMSSADRYSPAHKKRIKVPRPNAVTQYNCFMGGTNQMDPNVGAYRIAVRGKKWWFTWLRDVAIGNSWVLIRSTGSEITNFNFGGKSLKATSQDGTTSQKTRSLTNGAARGQCALRSTV</sequence>
<dbReference type="Pfam" id="PF13843">
    <property type="entry name" value="DDE_Tnp_1_7"/>
    <property type="match status" value="1"/>
</dbReference>
<protein>
    <recommendedName>
        <fullName evidence="1">PiggyBac transposable element-derived protein domain-containing protein</fullName>
    </recommendedName>
</protein>
<dbReference type="GO" id="GO:0043565">
    <property type="term" value="F:sequence-specific DNA binding"/>
    <property type="evidence" value="ECO:0007669"/>
    <property type="project" value="TreeGrafter"/>
</dbReference>
<proteinExistence type="predicted"/>
<name>A0A9J6HDX8_HAELO</name>
<organism evidence="2 3">
    <name type="scientific">Haemaphysalis longicornis</name>
    <name type="common">Bush tick</name>
    <dbReference type="NCBI Taxonomy" id="44386"/>
    <lineage>
        <taxon>Eukaryota</taxon>
        <taxon>Metazoa</taxon>
        <taxon>Ecdysozoa</taxon>
        <taxon>Arthropoda</taxon>
        <taxon>Chelicerata</taxon>
        <taxon>Arachnida</taxon>
        <taxon>Acari</taxon>
        <taxon>Parasitiformes</taxon>
        <taxon>Ixodida</taxon>
        <taxon>Ixodoidea</taxon>
        <taxon>Ixodidae</taxon>
        <taxon>Haemaphysalinae</taxon>
        <taxon>Haemaphysalis</taxon>
    </lineage>
</organism>
<dbReference type="Proteomes" id="UP000821853">
    <property type="component" value="Unassembled WGS sequence"/>
</dbReference>
<accession>A0A9J6HDX8</accession>
<dbReference type="VEuPathDB" id="VectorBase:HLOH_060915"/>
<dbReference type="AlphaFoldDB" id="A0A9J6HDX8"/>
<comment type="caution">
    <text evidence="2">The sequence shown here is derived from an EMBL/GenBank/DDBJ whole genome shotgun (WGS) entry which is preliminary data.</text>
</comment>
<gene>
    <name evidence="2" type="ORF">HPB48_027144</name>
</gene>
<dbReference type="PANTHER" id="PTHR47055">
    <property type="entry name" value="DDE_TNP_1_7 DOMAIN-CONTAINING PROTEIN"/>
    <property type="match status" value="1"/>
</dbReference>
<dbReference type="PANTHER" id="PTHR47055:SF3">
    <property type="entry name" value="PHORBOL-ESTER_DAG-TYPE DOMAIN-CONTAINING PROTEIN"/>
    <property type="match status" value="1"/>
</dbReference>
<reference evidence="2 3" key="1">
    <citation type="journal article" date="2020" name="Cell">
        <title>Large-Scale Comparative Analyses of Tick Genomes Elucidate Their Genetic Diversity and Vector Capacities.</title>
        <authorList>
            <consortium name="Tick Genome and Microbiome Consortium (TIGMIC)"/>
            <person name="Jia N."/>
            <person name="Wang J."/>
            <person name="Shi W."/>
            <person name="Du L."/>
            <person name="Sun Y."/>
            <person name="Zhan W."/>
            <person name="Jiang J.F."/>
            <person name="Wang Q."/>
            <person name="Zhang B."/>
            <person name="Ji P."/>
            <person name="Bell-Sakyi L."/>
            <person name="Cui X.M."/>
            <person name="Yuan T.T."/>
            <person name="Jiang B.G."/>
            <person name="Yang W.F."/>
            <person name="Lam T.T."/>
            <person name="Chang Q.C."/>
            <person name="Ding S.J."/>
            <person name="Wang X.J."/>
            <person name="Zhu J.G."/>
            <person name="Ruan X.D."/>
            <person name="Zhao L."/>
            <person name="Wei J.T."/>
            <person name="Ye R.Z."/>
            <person name="Que T.C."/>
            <person name="Du C.H."/>
            <person name="Zhou Y.H."/>
            <person name="Cheng J.X."/>
            <person name="Dai P.F."/>
            <person name="Guo W.B."/>
            <person name="Han X.H."/>
            <person name="Huang E.J."/>
            <person name="Li L.F."/>
            <person name="Wei W."/>
            <person name="Gao Y.C."/>
            <person name="Liu J.Z."/>
            <person name="Shao H.Z."/>
            <person name="Wang X."/>
            <person name="Wang C.C."/>
            <person name="Yang T.C."/>
            <person name="Huo Q.B."/>
            <person name="Li W."/>
            <person name="Chen H.Y."/>
            <person name="Chen S.E."/>
            <person name="Zhou L.G."/>
            <person name="Ni X.B."/>
            <person name="Tian J.H."/>
            <person name="Sheng Y."/>
            <person name="Liu T."/>
            <person name="Pan Y.S."/>
            <person name="Xia L.Y."/>
            <person name="Li J."/>
            <person name="Zhao F."/>
            <person name="Cao W.C."/>
        </authorList>
    </citation>
    <scope>NUCLEOTIDE SEQUENCE [LARGE SCALE GENOMIC DNA]</scope>
    <source>
        <strain evidence="2">HaeL-2018</strain>
    </source>
</reference>
<dbReference type="InterPro" id="IPR052638">
    <property type="entry name" value="PiggyBac_TE-derived"/>
</dbReference>
<dbReference type="InterPro" id="IPR029526">
    <property type="entry name" value="PGBD"/>
</dbReference>
<evidence type="ECO:0000313" key="3">
    <source>
        <dbReference type="Proteomes" id="UP000821853"/>
    </source>
</evidence>
<evidence type="ECO:0000259" key="1">
    <source>
        <dbReference type="Pfam" id="PF13843"/>
    </source>
</evidence>
<evidence type="ECO:0000313" key="2">
    <source>
        <dbReference type="EMBL" id="KAH9385104.1"/>
    </source>
</evidence>
<dbReference type="OrthoDB" id="6514097at2759"/>
<dbReference type="EMBL" id="JABSTR010003889">
    <property type="protein sequence ID" value="KAH9385104.1"/>
    <property type="molecule type" value="Genomic_DNA"/>
</dbReference>
<keyword evidence="3" id="KW-1185">Reference proteome</keyword>